<keyword evidence="2" id="KW-1133">Transmembrane helix</keyword>
<dbReference type="RefSeq" id="WP_060475454.1">
    <property type="nucleotide sequence ID" value="NZ_BAUV01000089.1"/>
</dbReference>
<name>W4R211_HALA3</name>
<dbReference type="OrthoDB" id="128043at2"/>
<feature type="compositionally biased region" description="Basic and acidic residues" evidence="1">
    <location>
        <begin position="34"/>
        <end position="52"/>
    </location>
</feature>
<dbReference type="AlphaFoldDB" id="W4R211"/>
<evidence type="ECO:0000313" key="4">
    <source>
        <dbReference type="Proteomes" id="UP000018896"/>
    </source>
</evidence>
<reference evidence="3 4" key="1">
    <citation type="journal article" date="2014" name="Genome Announc.">
        <title>Draft Genome Sequences of Three Alkaliphilic Bacillus Strains, Bacillus wakoensis JCM 9140T, Bacillus akibai JCM 9157T, and Bacillus hemicellulosilyticus JCM 9152T.</title>
        <authorList>
            <person name="Yuki M."/>
            <person name="Oshima K."/>
            <person name="Suda W."/>
            <person name="Oshida Y."/>
            <person name="Kitamura K."/>
            <person name="Iida T."/>
            <person name="Hattori M."/>
            <person name="Ohkuma M."/>
        </authorList>
    </citation>
    <scope>NUCLEOTIDE SEQUENCE [LARGE SCALE GENOMIC DNA]</scope>
    <source>
        <strain evidence="3 4">JCM 9157</strain>
    </source>
</reference>
<proteinExistence type="predicted"/>
<evidence type="ECO:0000256" key="2">
    <source>
        <dbReference type="SAM" id="Phobius"/>
    </source>
</evidence>
<organism evidence="3 4">
    <name type="scientific">Halalkalibacter akibai (strain ATCC 43226 / DSM 21942 / CIP 109018 / JCM 9157 / 1139)</name>
    <name type="common">Bacillus akibai</name>
    <dbReference type="NCBI Taxonomy" id="1236973"/>
    <lineage>
        <taxon>Bacteria</taxon>
        <taxon>Bacillati</taxon>
        <taxon>Bacillota</taxon>
        <taxon>Bacilli</taxon>
        <taxon>Bacillales</taxon>
        <taxon>Bacillaceae</taxon>
        <taxon>Halalkalibacter</taxon>
    </lineage>
</organism>
<sequence length="267" mass="30228">MTKTVRNWVVSAFVILFAVIGAYYIFQGEEGADHSSPHSDHSSHDEHSHDANENSVKPTIDIEVIYTDTALAISLADEDGNMPELMLTHEKWMHLIVINEQLDTFIHLHPEQLDDGTFYVEYALEPDLYQLFVDIKPINSPYQPEPIELNLNAEATHQHAHLTNEGTNVKEVDGIIVELNHDDIKAGETVPLIFDLTNATPEPYLGALGHVVIVDEQLTNFIHVHPQTTDQTVFHAFFENAGMYKVWSEFKVDGVVHTFSYIIEVEE</sequence>
<feature type="transmembrane region" description="Helical" evidence="2">
    <location>
        <begin position="7"/>
        <end position="26"/>
    </location>
</feature>
<dbReference type="eggNOG" id="COG2217">
    <property type="taxonomic scope" value="Bacteria"/>
</dbReference>
<protein>
    <submittedName>
        <fullName evidence="3">Putative secreted protein</fullName>
    </submittedName>
</protein>
<dbReference type="Proteomes" id="UP000018896">
    <property type="component" value="Unassembled WGS sequence"/>
</dbReference>
<dbReference type="STRING" id="1236973.JCM9157_4901"/>
<keyword evidence="4" id="KW-1185">Reference proteome</keyword>
<feature type="region of interest" description="Disordered" evidence="1">
    <location>
        <begin position="34"/>
        <end position="54"/>
    </location>
</feature>
<comment type="caution">
    <text evidence="3">The sequence shown here is derived from an EMBL/GenBank/DDBJ whole genome shotgun (WGS) entry which is preliminary data.</text>
</comment>
<evidence type="ECO:0000313" key="3">
    <source>
        <dbReference type="EMBL" id="GAE37589.1"/>
    </source>
</evidence>
<keyword evidence="2" id="KW-0812">Transmembrane</keyword>
<accession>W4R211</accession>
<dbReference type="EMBL" id="BAUV01000089">
    <property type="protein sequence ID" value="GAE37589.1"/>
    <property type="molecule type" value="Genomic_DNA"/>
</dbReference>
<keyword evidence="2" id="KW-0472">Membrane</keyword>
<gene>
    <name evidence="3" type="ORF">JCM9157_4901</name>
</gene>
<evidence type="ECO:0000256" key="1">
    <source>
        <dbReference type="SAM" id="MobiDB-lite"/>
    </source>
</evidence>